<dbReference type="EMBL" id="KZ613786">
    <property type="protein sequence ID" value="PMD61824.1"/>
    <property type="molecule type" value="Genomic_DNA"/>
</dbReference>
<dbReference type="RefSeq" id="XP_024738728.1">
    <property type="nucleotide sequence ID" value="XM_024873073.1"/>
</dbReference>
<organism evidence="2 3">
    <name type="scientific">Hyaloscypha bicolor E</name>
    <dbReference type="NCBI Taxonomy" id="1095630"/>
    <lineage>
        <taxon>Eukaryota</taxon>
        <taxon>Fungi</taxon>
        <taxon>Dikarya</taxon>
        <taxon>Ascomycota</taxon>
        <taxon>Pezizomycotina</taxon>
        <taxon>Leotiomycetes</taxon>
        <taxon>Helotiales</taxon>
        <taxon>Hyaloscyphaceae</taxon>
        <taxon>Hyaloscypha</taxon>
        <taxon>Hyaloscypha bicolor</taxon>
    </lineage>
</organism>
<feature type="non-terminal residue" evidence="2">
    <location>
        <position position="1"/>
    </location>
</feature>
<dbReference type="Proteomes" id="UP000235371">
    <property type="component" value="Unassembled WGS sequence"/>
</dbReference>
<gene>
    <name evidence="2" type="ORF">K444DRAFT_484477</name>
</gene>
<keyword evidence="3" id="KW-1185">Reference proteome</keyword>
<evidence type="ECO:0000313" key="2">
    <source>
        <dbReference type="EMBL" id="PMD61824.1"/>
    </source>
</evidence>
<dbReference type="STRING" id="1095630.A0A2J6TFM4"/>
<feature type="non-terminal residue" evidence="2">
    <location>
        <position position="127"/>
    </location>
</feature>
<dbReference type="GeneID" id="36581153"/>
<dbReference type="InterPro" id="IPR010730">
    <property type="entry name" value="HET"/>
</dbReference>
<dbReference type="PANTHER" id="PTHR24148:SF73">
    <property type="entry name" value="HET DOMAIN PROTEIN (AFU_ORTHOLOGUE AFUA_8G01020)"/>
    <property type="match status" value="1"/>
</dbReference>
<sequence>SIYLTGTPRKVTPNLASALLHLRDPEKSLTLWIDAVCINQEDLAEKGHQVGQMRHIYACAEKTCVWLGPSSDNSDVAMDFIANSGSINVKDPRFSGKDVPSLALSALFARTWWSRIWVVQEIFLSKN</sequence>
<dbReference type="PANTHER" id="PTHR24148">
    <property type="entry name" value="ANKYRIN REPEAT DOMAIN-CONTAINING PROTEIN 39 HOMOLOG-RELATED"/>
    <property type="match status" value="1"/>
</dbReference>
<proteinExistence type="predicted"/>
<evidence type="ECO:0000313" key="3">
    <source>
        <dbReference type="Proteomes" id="UP000235371"/>
    </source>
</evidence>
<name>A0A2J6TFM4_9HELO</name>
<dbReference type="OrthoDB" id="3598674at2759"/>
<protein>
    <recommendedName>
        <fullName evidence="1">Heterokaryon incompatibility domain-containing protein</fullName>
    </recommendedName>
</protein>
<dbReference type="AlphaFoldDB" id="A0A2J6TFM4"/>
<accession>A0A2J6TFM4</accession>
<evidence type="ECO:0000259" key="1">
    <source>
        <dbReference type="Pfam" id="PF06985"/>
    </source>
</evidence>
<dbReference type="Pfam" id="PF06985">
    <property type="entry name" value="HET"/>
    <property type="match status" value="1"/>
</dbReference>
<dbReference type="InterPro" id="IPR052895">
    <property type="entry name" value="HetReg/Transcr_Mod"/>
</dbReference>
<dbReference type="InParanoid" id="A0A2J6TFM4"/>
<feature type="domain" description="Heterokaryon incompatibility" evidence="1">
    <location>
        <begin position="2"/>
        <end position="121"/>
    </location>
</feature>
<reference evidence="2 3" key="1">
    <citation type="submission" date="2016-04" db="EMBL/GenBank/DDBJ databases">
        <title>A degradative enzymes factory behind the ericoid mycorrhizal symbiosis.</title>
        <authorList>
            <consortium name="DOE Joint Genome Institute"/>
            <person name="Martino E."/>
            <person name="Morin E."/>
            <person name="Grelet G."/>
            <person name="Kuo A."/>
            <person name="Kohler A."/>
            <person name="Daghino S."/>
            <person name="Barry K."/>
            <person name="Choi C."/>
            <person name="Cichocki N."/>
            <person name="Clum A."/>
            <person name="Copeland A."/>
            <person name="Hainaut M."/>
            <person name="Haridas S."/>
            <person name="Labutti K."/>
            <person name="Lindquist E."/>
            <person name="Lipzen A."/>
            <person name="Khouja H.-R."/>
            <person name="Murat C."/>
            <person name="Ohm R."/>
            <person name="Olson A."/>
            <person name="Spatafora J."/>
            <person name="Veneault-Fourrey C."/>
            <person name="Henrissat B."/>
            <person name="Grigoriev I."/>
            <person name="Martin F."/>
            <person name="Perotto S."/>
        </authorList>
    </citation>
    <scope>NUCLEOTIDE SEQUENCE [LARGE SCALE GENOMIC DNA]</scope>
    <source>
        <strain evidence="2 3">E</strain>
    </source>
</reference>